<dbReference type="EMBL" id="LS974202">
    <property type="protein sequence ID" value="SSC11456.1"/>
    <property type="molecule type" value="Genomic_DNA"/>
</dbReference>
<reference evidence="2 3" key="1">
    <citation type="submission" date="2017-01" db="EMBL/GenBank/DDBJ databases">
        <authorList>
            <person name="Erauso G."/>
        </authorList>
    </citation>
    <scope>NUCLEOTIDE SEQUENCE [LARGE SCALE GENOMIC DNA]</scope>
    <source>
        <strain evidence="2">MESINF1</strain>
    </source>
</reference>
<keyword evidence="3" id="KW-1185">Reference proteome</keyword>
<organism evidence="2 3">
    <name type="scientific">Mesotoga infera</name>
    <dbReference type="NCBI Taxonomy" id="1236046"/>
    <lineage>
        <taxon>Bacteria</taxon>
        <taxon>Thermotogati</taxon>
        <taxon>Thermotogota</taxon>
        <taxon>Thermotogae</taxon>
        <taxon>Kosmotogales</taxon>
        <taxon>Kosmotogaceae</taxon>
        <taxon>Mesotoga</taxon>
    </lineage>
</organism>
<dbReference type="KEGG" id="minf:MESINF_0007"/>
<protein>
    <submittedName>
        <fullName evidence="2">Uncharacterized protein</fullName>
    </submittedName>
</protein>
<dbReference type="Proteomes" id="UP000250796">
    <property type="component" value="Chromosome MESINF"/>
</dbReference>
<dbReference type="AlphaFoldDB" id="A0A7Z7LCK1"/>
<keyword evidence="1" id="KW-1133">Transmembrane helix</keyword>
<evidence type="ECO:0000256" key="1">
    <source>
        <dbReference type="SAM" id="Phobius"/>
    </source>
</evidence>
<keyword evidence="1" id="KW-0812">Transmembrane</keyword>
<proteinExistence type="predicted"/>
<sequence>MREVNPLANSEDLADGESGYSYPVGTIYLFYCTVWLGLHLYAFEWKSFAAACISHKYLAKIRNRIFECRYVEGVANLIDCRNVGITRFFC</sequence>
<feature type="transmembrane region" description="Helical" evidence="1">
    <location>
        <begin position="20"/>
        <end position="38"/>
    </location>
</feature>
<accession>A0A7Z7LCK1</accession>
<keyword evidence="1" id="KW-0472">Membrane</keyword>
<name>A0A7Z7LCK1_9BACT</name>
<evidence type="ECO:0000313" key="2">
    <source>
        <dbReference type="EMBL" id="SSC11456.1"/>
    </source>
</evidence>
<gene>
    <name evidence="2" type="ORF">MESINF_0007</name>
</gene>
<evidence type="ECO:0000313" key="3">
    <source>
        <dbReference type="Proteomes" id="UP000250796"/>
    </source>
</evidence>